<organism evidence="1 2">
    <name type="scientific">Rhynchophorus ferrugineus</name>
    <name type="common">Red palm weevil</name>
    <name type="synonym">Curculio ferrugineus</name>
    <dbReference type="NCBI Taxonomy" id="354439"/>
    <lineage>
        <taxon>Eukaryota</taxon>
        <taxon>Metazoa</taxon>
        <taxon>Ecdysozoa</taxon>
        <taxon>Arthropoda</taxon>
        <taxon>Hexapoda</taxon>
        <taxon>Insecta</taxon>
        <taxon>Pterygota</taxon>
        <taxon>Neoptera</taxon>
        <taxon>Endopterygota</taxon>
        <taxon>Coleoptera</taxon>
        <taxon>Polyphaga</taxon>
        <taxon>Cucujiformia</taxon>
        <taxon>Curculionidae</taxon>
        <taxon>Dryophthorinae</taxon>
        <taxon>Rhynchophorus</taxon>
    </lineage>
</organism>
<sequence>MIKKRGGGGDHSPRAPLNWLQKASIAIQKQAHASTASRDRNKFPRLRNIGIIQLETFYSREVFLINHPIFLAVLRALHVLPATGRAAPLLPRAPPEKKFIKGIGISKVISENKVIYQINRLHCARTFRLL</sequence>
<dbReference type="Proteomes" id="UP000625711">
    <property type="component" value="Unassembled WGS sequence"/>
</dbReference>
<gene>
    <name evidence="1" type="ORF">GWI33_004628</name>
</gene>
<evidence type="ECO:0000313" key="2">
    <source>
        <dbReference type="Proteomes" id="UP000625711"/>
    </source>
</evidence>
<protein>
    <submittedName>
        <fullName evidence="1">Uncharacterized protein</fullName>
    </submittedName>
</protein>
<evidence type="ECO:0000313" key="1">
    <source>
        <dbReference type="EMBL" id="KAF7286588.1"/>
    </source>
</evidence>
<comment type="caution">
    <text evidence="1">The sequence shown here is derived from an EMBL/GenBank/DDBJ whole genome shotgun (WGS) entry which is preliminary data.</text>
</comment>
<reference evidence="1" key="1">
    <citation type="submission" date="2020-08" db="EMBL/GenBank/DDBJ databases">
        <title>Genome sequencing and assembly of the red palm weevil Rhynchophorus ferrugineus.</title>
        <authorList>
            <person name="Dias G.B."/>
            <person name="Bergman C.M."/>
            <person name="Manee M."/>
        </authorList>
    </citation>
    <scope>NUCLEOTIDE SEQUENCE</scope>
    <source>
        <strain evidence="1">AA-2017</strain>
        <tissue evidence="1">Whole larva</tissue>
    </source>
</reference>
<dbReference type="AlphaFoldDB" id="A0A834MJV0"/>
<accession>A0A834MJV0</accession>
<proteinExistence type="predicted"/>
<dbReference type="EMBL" id="JAACXV010000023">
    <property type="protein sequence ID" value="KAF7286588.1"/>
    <property type="molecule type" value="Genomic_DNA"/>
</dbReference>
<name>A0A834MJV0_RHYFE</name>
<keyword evidence="2" id="KW-1185">Reference proteome</keyword>